<sequence length="280" mass="33670">MNKNNDTKHFFTQPDPTINNDLIESYRRMQRRKRLQTSLIIVSSLLITIIGYQICYKVVYLKRESFIAIGPSLSRIHKLNKSELKYLDIPYMRMIIRKRVIEKIISNDFIREQYGVPFKIDTIQDEKADEEFKIWSEDENLVIYGFKFKPCEKKKNGNNWHNCFGLFQWRFSVRSVNIHQIIEDLLTGIGIRYDKITIPEKQYGSFKNEYPIHDDDEEFDNYDRRRHICFIGNITLDDKSKIIYKGKYHVDTKFDEIYLLRKENDKKVKYLLHKDGKSNK</sequence>
<dbReference type="AlphaFoldDB" id="A0A9P6VVQ0"/>
<dbReference type="EMBL" id="PUHR01000306">
    <property type="protein sequence ID" value="KAG0655099.1"/>
    <property type="molecule type" value="Genomic_DNA"/>
</dbReference>
<evidence type="ECO:0000313" key="3">
    <source>
        <dbReference type="Proteomes" id="UP000750334"/>
    </source>
</evidence>
<dbReference type="OrthoDB" id="4058511at2759"/>
<organism evidence="2 3">
    <name type="scientific">Maudiozyma exigua</name>
    <name type="common">Yeast</name>
    <name type="synonym">Kazachstania exigua</name>
    <dbReference type="NCBI Taxonomy" id="34358"/>
    <lineage>
        <taxon>Eukaryota</taxon>
        <taxon>Fungi</taxon>
        <taxon>Dikarya</taxon>
        <taxon>Ascomycota</taxon>
        <taxon>Saccharomycotina</taxon>
        <taxon>Saccharomycetes</taxon>
        <taxon>Saccharomycetales</taxon>
        <taxon>Saccharomycetaceae</taxon>
        <taxon>Maudiozyma</taxon>
    </lineage>
</organism>
<keyword evidence="3" id="KW-1185">Reference proteome</keyword>
<comment type="caution">
    <text evidence="2">The sequence shown here is derived from an EMBL/GenBank/DDBJ whole genome shotgun (WGS) entry which is preliminary data.</text>
</comment>
<reference evidence="2 3" key="1">
    <citation type="submission" date="2020-11" db="EMBL/GenBank/DDBJ databases">
        <title>Kefir isolates.</title>
        <authorList>
            <person name="Marcisauskas S."/>
            <person name="Kim Y."/>
            <person name="Blasche S."/>
        </authorList>
    </citation>
    <scope>NUCLEOTIDE SEQUENCE [LARGE SCALE GENOMIC DNA]</scope>
    <source>
        <strain evidence="2 3">OG2</strain>
    </source>
</reference>
<dbReference type="Proteomes" id="UP000750334">
    <property type="component" value="Unassembled WGS sequence"/>
</dbReference>
<evidence type="ECO:0000256" key="1">
    <source>
        <dbReference type="SAM" id="Phobius"/>
    </source>
</evidence>
<gene>
    <name evidence="2" type="primary">AIM39</name>
    <name evidence="2" type="ORF">C6P45_003152</name>
</gene>
<keyword evidence="1" id="KW-0812">Transmembrane</keyword>
<name>A0A9P6VVQ0_MAUEX</name>
<proteinExistence type="predicted"/>
<feature type="transmembrane region" description="Helical" evidence="1">
    <location>
        <begin position="35"/>
        <end position="54"/>
    </location>
</feature>
<keyword evidence="1" id="KW-0472">Membrane</keyword>
<protein>
    <submittedName>
        <fullName evidence="2">Altered inheritance of mitochondria protein 39, mitochondrial</fullName>
    </submittedName>
</protein>
<keyword evidence="1" id="KW-1133">Transmembrane helix</keyword>
<accession>A0A9P6VVQ0</accession>
<evidence type="ECO:0000313" key="2">
    <source>
        <dbReference type="EMBL" id="KAG0655099.1"/>
    </source>
</evidence>